<accession>A0ABT0V1H6</accession>
<feature type="compositionally biased region" description="Basic residues" evidence="1">
    <location>
        <begin position="15"/>
        <end position="26"/>
    </location>
</feature>
<comment type="caution">
    <text evidence="2">The sequence shown here is derived from an EMBL/GenBank/DDBJ whole genome shotgun (WGS) entry which is preliminary data.</text>
</comment>
<dbReference type="EMBL" id="JAMQAW010000075">
    <property type="protein sequence ID" value="MCM2393428.1"/>
    <property type="molecule type" value="Genomic_DNA"/>
</dbReference>
<dbReference type="Proteomes" id="UP001431429">
    <property type="component" value="Unassembled WGS sequence"/>
</dbReference>
<evidence type="ECO:0000256" key="1">
    <source>
        <dbReference type="SAM" id="MobiDB-lite"/>
    </source>
</evidence>
<proteinExistence type="predicted"/>
<dbReference type="RefSeq" id="WP_250923727.1">
    <property type="nucleotide sequence ID" value="NZ_JAMQAW010000075.1"/>
</dbReference>
<reference evidence="2" key="1">
    <citation type="submission" date="2022-06" db="EMBL/GenBank/DDBJ databases">
        <title>Genome public.</title>
        <authorList>
            <person name="Sun Q."/>
        </authorList>
    </citation>
    <scope>NUCLEOTIDE SEQUENCE</scope>
    <source>
        <strain evidence="2">CWNU-1</strain>
    </source>
</reference>
<feature type="region of interest" description="Disordered" evidence="1">
    <location>
        <begin position="1"/>
        <end position="42"/>
    </location>
</feature>
<organism evidence="2 3">
    <name type="scientific">Streptomyces albipurpureus</name>
    <dbReference type="NCBI Taxonomy" id="2897419"/>
    <lineage>
        <taxon>Bacteria</taxon>
        <taxon>Bacillati</taxon>
        <taxon>Actinomycetota</taxon>
        <taxon>Actinomycetes</taxon>
        <taxon>Kitasatosporales</taxon>
        <taxon>Streptomycetaceae</taxon>
        <taxon>Streptomyces</taxon>
    </lineage>
</organism>
<name>A0ABT0V1H6_9ACTN</name>
<keyword evidence="3" id="KW-1185">Reference proteome</keyword>
<evidence type="ECO:0000313" key="3">
    <source>
        <dbReference type="Proteomes" id="UP001431429"/>
    </source>
</evidence>
<evidence type="ECO:0000313" key="2">
    <source>
        <dbReference type="EMBL" id="MCM2393428.1"/>
    </source>
</evidence>
<gene>
    <name evidence="2" type="ORF">NBG84_35015</name>
</gene>
<sequence>MAYDNTSGSRTERTTRRRRGRGGHPRRTGDRPRNKTSPRRALRQETVSTIGVLADASDFAAMRRYRTFAFDDHTDYLRQLQVLLRSLASRHLHTTVVLFDPDDFSAFCSEEGIDPDSPLSRSRYTADAAGRFGTLPYSGEALDSLVPQLIERSVREATWQYATKLLADIGECADCGQDIGRAAFEKASRMLGRLLEGAGPGSHHLVCSVPAPSEQLFASLHAASTEDSPPHAMELDTSDGAEFVSVLATGIALGTAGGLVLRTRSPEAPDHLHGWRLHQGRLLPLTEAEVFSAYCTDTETGDPLPPEPGVEYRAGFGITIDDPETHH</sequence>
<protein>
    <submittedName>
        <fullName evidence="2">Uncharacterized protein</fullName>
    </submittedName>
</protein>